<dbReference type="InterPro" id="IPR042095">
    <property type="entry name" value="SUMF_sf"/>
</dbReference>
<protein>
    <submittedName>
        <fullName evidence="2">Formylglycine-generating enzyme required for sulfatase activity</fullName>
    </submittedName>
</protein>
<reference evidence="2" key="1">
    <citation type="submission" date="2023-07" db="EMBL/GenBank/DDBJ databases">
        <title>Genomic Encyclopedia of Type Strains, Phase IV (KMG-IV): sequencing the most valuable type-strain genomes for metagenomic binning, comparative biology and taxonomic classification.</title>
        <authorList>
            <person name="Goeker M."/>
        </authorList>
    </citation>
    <scope>NUCLEOTIDE SEQUENCE</scope>
    <source>
        <strain evidence="2">DSM 24202</strain>
    </source>
</reference>
<feature type="domain" description="Sulfatase-modifying factor enzyme-like" evidence="1">
    <location>
        <begin position="310"/>
        <end position="514"/>
    </location>
</feature>
<dbReference type="PANTHER" id="PTHR23150">
    <property type="entry name" value="SULFATASE MODIFYING FACTOR 1, 2"/>
    <property type="match status" value="1"/>
</dbReference>
<dbReference type="PANTHER" id="PTHR23150:SF19">
    <property type="entry name" value="FORMYLGLYCINE-GENERATING ENZYME"/>
    <property type="match status" value="1"/>
</dbReference>
<comment type="caution">
    <text evidence="2">The sequence shown here is derived from an EMBL/GenBank/DDBJ whole genome shotgun (WGS) entry which is preliminary data.</text>
</comment>
<name>A0AAE3VK56_9BACT</name>
<evidence type="ECO:0000259" key="1">
    <source>
        <dbReference type="Pfam" id="PF03781"/>
    </source>
</evidence>
<dbReference type="GO" id="GO:0120147">
    <property type="term" value="F:formylglycine-generating oxidase activity"/>
    <property type="evidence" value="ECO:0007669"/>
    <property type="project" value="TreeGrafter"/>
</dbReference>
<gene>
    <name evidence="2" type="ORF">J3R75_004012</name>
</gene>
<evidence type="ECO:0000313" key="3">
    <source>
        <dbReference type="Proteomes" id="UP001238163"/>
    </source>
</evidence>
<dbReference type="Pfam" id="PF03781">
    <property type="entry name" value="FGE-sulfatase"/>
    <property type="match status" value="2"/>
</dbReference>
<dbReference type="RefSeq" id="WP_307265345.1">
    <property type="nucleotide sequence ID" value="NZ_JAUSVL010000001.1"/>
</dbReference>
<dbReference type="SUPFAM" id="SSF56436">
    <property type="entry name" value="C-type lectin-like"/>
    <property type="match status" value="2"/>
</dbReference>
<sequence length="518" mass="57770">MKRKFAELLMVLKSLLSRSNVKSELADRTAACRLDFGGGIMLDFVFVLPGKFLMGSKNNVYGGKPVHEVEITQPFYLGVTEVTQAQWEAVMGANPSYFKGATLPVENVSWEDCQVFIEKLNGKGLGTFRLPTEAEWEYSCRAGTTGDYTVKMDEMAWVRRNIGDTTSPVGTKEPNILGLHDMLGNVYEWCQDWYAPYNQDKQTDPKGAAVGSLRVVRGGWGGWGDTYLSSRMTYRCGNSPAGRDNLLGFRLVRERAEGTGVVVNSERAEGTGAVVNSERAEGTRPVVRLEFEQGTGAVSLDLGGGVILVLVLIRPGKFMMGSWRAIHGSPEHEVTISQPFYLGKYEVTQAQWQAVRGSNPSKFKGATLPVECVSWDDCQEFIEKLNGKGLGTFRLPTEAEWEYACRAGITDNYTRDLDEMAWHYNNSGKMTHPVGMKKANPWGLYDMLGNVMEWCQDSYVDYRQEMQIDPIGTWGFDCVLRGGCWFFSPIYCSAAFRAAAQPCSRSDFLGFRLVMMVQ</sequence>
<dbReference type="InterPro" id="IPR005532">
    <property type="entry name" value="SUMF_dom"/>
</dbReference>
<dbReference type="AlphaFoldDB" id="A0AAE3VK56"/>
<accession>A0AAE3VK56</accession>
<proteinExistence type="predicted"/>
<organism evidence="2 3">
    <name type="scientific">Oligosphaera ethanolica</name>
    <dbReference type="NCBI Taxonomy" id="760260"/>
    <lineage>
        <taxon>Bacteria</taxon>
        <taxon>Pseudomonadati</taxon>
        <taxon>Lentisphaerota</taxon>
        <taxon>Oligosphaeria</taxon>
        <taxon>Oligosphaerales</taxon>
        <taxon>Oligosphaeraceae</taxon>
        <taxon>Oligosphaera</taxon>
    </lineage>
</organism>
<keyword evidence="3" id="KW-1185">Reference proteome</keyword>
<dbReference type="Gene3D" id="3.90.1580.10">
    <property type="entry name" value="paralog of FGE (formylglycine-generating enzyme)"/>
    <property type="match status" value="2"/>
</dbReference>
<dbReference type="InterPro" id="IPR016187">
    <property type="entry name" value="CTDL_fold"/>
</dbReference>
<feature type="domain" description="Sulfatase-modifying factor enzyme-like" evidence="1">
    <location>
        <begin position="43"/>
        <end position="253"/>
    </location>
</feature>
<dbReference type="InterPro" id="IPR051043">
    <property type="entry name" value="Sulfatase_Mod_Factor_Kinase"/>
</dbReference>
<dbReference type="Proteomes" id="UP001238163">
    <property type="component" value="Unassembled WGS sequence"/>
</dbReference>
<dbReference type="EMBL" id="JAUSVL010000001">
    <property type="protein sequence ID" value="MDQ0291905.1"/>
    <property type="molecule type" value="Genomic_DNA"/>
</dbReference>
<evidence type="ECO:0000313" key="2">
    <source>
        <dbReference type="EMBL" id="MDQ0291905.1"/>
    </source>
</evidence>